<dbReference type="KEGG" id="psd:DSC_02040"/>
<gene>
    <name evidence="1" type="ordered locus">DSC_02040</name>
</gene>
<dbReference type="InterPro" id="IPR036610">
    <property type="entry name" value="PEBP-like_sf"/>
</dbReference>
<protein>
    <submittedName>
        <fullName evidence="1">Phospholipid binding protein</fullName>
    </submittedName>
</protein>
<proteinExistence type="predicted"/>
<name>G7UUY2_PSEUP</name>
<dbReference type="HOGENOM" id="CLU_083918_0_0_6"/>
<dbReference type="PANTHER" id="PTHR30289">
    <property type="entry name" value="UNCHARACTERIZED PROTEIN YBCL-RELATED"/>
    <property type="match status" value="1"/>
</dbReference>
<dbReference type="EMBL" id="CP003093">
    <property type="protein sequence ID" value="AER55061.1"/>
    <property type="molecule type" value="Genomic_DNA"/>
</dbReference>
<dbReference type="SUPFAM" id="SSF49777">
    <property type="entry name" value="PEBP-like"/>
    <property type="match status" value="1"/>
</dbReference>
<evidence type="ECO:0000313" key="1">
    <source>
        <dbReference type="EMBL" id="AER55061.1"/>
    </source>
</evidence>
<evidence type="ECO:0000313" key="2">
    <source>
        <dbReference type="Proteomes" id="UP000005870"/>
    </source>
</evidence>
<dbReference type="Proteomes" id="UP000005870">
    <property type="component" value="Chromosome"/>
</dbReference>
<dbReference type="AlphaFoldDB" id="G7UUY2"/>
<dbReference type="InterPro" id="IPR008914">
    <property type="entry name" value="PEBP"/>
</dbReference>
<accession>G7UUY2</accession>
<dbReference type="Gene3D" id="3.90.280.10">
    <property type="entry name" value="PEBP-like"/>
    <property type="match status" value="1"/>
</dbReference>
<reference evidence="1 2" key="1">
    <citation type="journal article" date="2012" name="J. Bacteriol.">
        <title>Complete Genome Sequence of the BTEX-Degrading Bacterium Pseudoxanthomonas spadix BD-a59.</title>
        <authorList>
            <person name="Lee S.H."/>
            <person name="Jin H.M."/>
            <person name="Lee H.J."/>
            <person name="Kim J.M."/>
            <person name="Jeon C.O."/>
        </authorList>
    </citation>
    <scope>NUCLEOTIDE SEQUENCE [LARGE SCALE GENOMIC DNA]</scope>
    <source>
        <strain evidence="1 2">BD-a59</strain>
    </source>
</reference>
<keyword evidence="2" id="KW-1185">Reference proteome</keyword>
<dbReference type="eggNOG" id="COG1881">
    <property type="taxonomic scope" value="Bacteria"/>
</dbReference>
<dbReference type="InterPro" id="IPR005247">
    <property type="entry name" value="YbhB_YbcL/LppC-like"/>
</dbReference>
<dbReference type="Pfam" id="PF01161">
    <property type="entry name" value="PBP"/>
    <property type="match status" value="1"/>
</dbReference>
<dbReference type="PANTHER" id="PTHR30289:SF1">
    <property type="entry name" value="PEBP (PHOSPHATIDYLETHANOLAMINE-BINDING PROTEIN) FAMILY PROTEIN"/>
    <property type="match status" value="1"/>
</dbReference>
<organism evidence="1 2">
    <name type="scientific">Pseudoxanthomonas spadix (strain BD-a59)</name>
    <dbReference type="NCBI Taxonomy" id="1045855"/>
    <lineage>
        <taxon>Bacteria</taxon>
        <taxon>Pseudomonadati</taxon>
        <taxon>Pseudomonadota</taxon>
        <taxon>Gammaproteobacteria</taxon>
        <taxon>Lysobacterales</taxon>
        <taxon>Lysobacteraceae</taxon>
        <taxon>Pseudoxanthomonas</taxon>
    </lineage>
</organism>
<sequence length="260" mass="28275">MPHLPQVLVIGLHDPRVVRLDGRPWSAASTFAPPSPQAAAHWRVSPFPTGAQETCMRIHSDSFANGALIPAEFAGGHAHGFAPDRNPHLAWDQVPEGTRSFALLCVDPDVPTVPDTTNRDDMEVPVEQPRADFFHWVMVDIPAEVREIPAGSCSDGFVAKGKRNPSGPAGSRQGLNDYTGYFAGNADLDGQYFGYDGPYPPYNDLRLHHYHFRLYALDAQTLPLKPGFTGKDVLAAIEGHVLAQAEWVGTYTLNGKVLAG</sequence>
<dbReference type="NCBIfam" id="TIGR00481">
    <property type="entry name" value="YbhB/YbcL family Raf kinase inhibitor-like protein"/>
    <property type="match status" value="1"/>
</dbReference>
<dbReference type="CDD" id="cd00865">
    <property type="entry name" value="PEBP_bact_arch"/>
    <property type="match status" value="1"/>
</dbReference>
<dbReference type="STRING" id="1045855.DSC_02040"/>